<dbReference type="Pfam" id="PF18014">
    <property type="entry name" value="Acetyltransf_18"/>
    <property type="match status" value="1"/>
</dbReference>
<dbReference type="PANTHER" id="PTHR47237:SF2">
    <property type="entry name" value="BLL4206 PROTEIN"/>
    <property type="match status" value="1"/>
</dbReference>
<evidence type="ECO:0000313" key="2">
    <source>
        <dbReference type="EMBL" id="AWN50212.1"/>
    </source>
</evidence>
<gene>
    <name evidence="2" type="ORF">DK419_23755</name>
</gene>
<dbReference type="AlphaFoldDB" id="A0A2U8WY35"/>
<dbReference type="InterPro" id="IPR000182">
    <property type="entry name" value="GNAT_dom"/>
</dbReference>
<dbReference type="Pfam" id="PF13508">
    <property type="entry name" value="Acetyltransf_7"/>
    <property type="match status" value="1"/>
</dbReference>
<feature type="domain" description="N-acetyltransferase" evidence="1">
    <location>
        <begin position="1"/>
        <end position="115"/>
    </location>
</feature>
<dbReference type="Gene3D" id="3.40.630.90">
    <property type="match status" value="1"/>
</dbReference>
<proteinExistence type="predicted"/>
<accession>A0A2U8WY35</accession>
<organism evidence="2 3">
    <name type="scientific">Methylobacterium terrae</name>
    <dbReference type="NCBI Taxonomy" id="2202827"/>
    <lineage>
        <taxon>Bacteria</taxon>
        <taxon>Pseudomonadati</taxon>
        <taxon>Pseudomonadota</taxon>
        <taxon>Alphaproteobacteria</taxon>
        <taxon>Hyphomicrobiales</taxon>
        <taxon>Methylobacteriaceae</taxon>
        <taxon>Methylobacterium</taxon>
    </lineage>
</organism>
<dbReference type="InterPro" id="IPR052729">
    <property type="entry name" value="Acyl/Acetyltrans_Enzymes"/>
</dbReference>
<dbReference type="GO" id="GO:0016747">
    <property type="term" value="F:acyltransferase activity, transferring groups other than amino-acyl groups"/>
    <property type="evidence" value="ECO:0007669"/>
    <property type="project" value="InterPro"/>
</dbReference>
<evidence type="ECO:0000313" key="3">
    <source>
        <dbReference type="Proteomes" id="UP000245444"/>
    </source>
</evidence>
<dbReference type="InterPro" id="IPR016181">
    <property type="entry name" value="Acyl_CoA_acyltransferase"/>
</dbReference>
<protein>
    <submittedName>
        <fullName evidence="2">GNAT family N-acetyltransferase</fullName>
    </submittedName>
</protein>
<dbReference type="OrthoDB" id="8453373at2"/>
<dbReference type="SUPFAM" id="SSF55729">
    <property type="entry name" value="Acyl-CoA N-acyltransferases (Nat)"/>
    <property type="match status" value="1"/>
</dbReference>
<dbReference type="CDD" id="cd04301">
    <property type="entry name" value="NAT_SF"/>
    <property type="match status" value="1"/>
</dbReference>
<reference evidence="2 3" key="1">
    <citation type="submission" date="2018-05" db="EMBL/GenBank/DDBJ databases">
        <title>Complete Genome Sequence of Methylobacterium sp. 17Sr1-28.</title>
        <authorList>
            <person name="Srinivasan S."/>
        </authorList>
    </citation>
    <scope>NUCLEOTIDE SEQUENCE [LARGE SCALE GENOMIC DNA]</scope>
    <source>
        <strain evidence="2 3">17Sr1-28</strain>
    </source>
</reference>
<dbReference type="Proteomes" id="UP000245444">
    <property type="component" value="Chromosome"/>
</dbReference>
<sequence>MAWPYRIEDWDFALRLGRGFVLERDGGVVGTAALFPYGESHATVGMIIVAKAAQGRGYGTRLVAALIEAAGPRSILLNSTPEGRALYERYGFVPAGTLRQHQGPFTAQVPPLPDDRVRAMVPADLGAVLRLDRAATGLDRRPLVEALAAAGDGFVLLRDGAPAGYAISRPFGRGHVVGPVVAGDAAEARRLIAAALARLDGRFVRVDTSTESGLSSWLTGIGLPQTGDALTMVRGTLPPAGPMRVFALSNQSLN</sequence>
<keyword evidence="2" id="KW-0808">Transferase</keyword>
<evidence type="ECO:0000259" key="1">
    <source>
        <dbReference type="PROSITE" id="PS51186"/>
    </source>
</evidence>
<keyword evidence="3" id="KW-1185">Reference proteome</keyword>
<name>A0A2U8WY35_9HYPH</name>
<dbReference type="PANTHER" id="PTHR47237">
    <property type="entry name" value="SLL0310 PROTEIN"/>
    <property type="match status" value="1"/>
</dbReference>
<dbReference type="PROSITE" id="PS51186">
    <property type="entry name" value="GNAT"/>
    <property type="match status" value="1"/>
</dbReference>
<dbReference type="Gene3D" id="3.40.630.30">
    <property type="match status" value="1"/>
</dbReference>
<dbReference type="InterPro" id="IPR041496">
    <property type="entry name" value="YitH/HolE_GNAT"/>
</dbReference>
<dbReference type="EMBL" id="CP029553">
    <property type="protein sequence ID" value="AWN50212.1"/>
    <property type="molecule type" value="Genomic_DNA"/>
</dbReference>
<dbReference type="KEGG" id="mtea:DK419_23755"/>